<evidence type="ECO:0000259" key="1">
    <source>
        <dbReference type="Pfam" id="PF25053"/>
    </source>
</evidence>
<reference evidence="2 3" key="1">
    <citation type="journal article" date="2023" name="bioRxiv">
        <title>High-quality genome assemblies of four members of thePodospora anserinaspecies complex.</title>
        <authorList>
            <person name="Ament-Velasquez S.L."/>
            <person name="Vogan A.A."/>
            <person name="Wallerman O."/>
            <person name="Hartmann F."/>
            <person name="Gautier V."/>
            <person name="Silar P."/>
            <person name="Giraud T."/>
            <person name="Johannesson H."/>
        </authorList>
    </citation>
    <scope>NUCLEOTIDE SEQUENCE [LARGE SCALE GENOMIC DNA]</scope>
    <source>
        <strain evidence="2 3">CBS 112042</strain>
    </source>
</reference>
<accession>A0ABR0FCE7</accession>
<gene>
    <name evidence="2" type="ORF">QC761_0076170</name>
</gene>
<sequence length="118" mass="13828">MLRSYPRWDSLVSETGNDQADSLVQQIIDRSSGVFLWVTLVTWLLREGLTNDDKYEEEDYALGEPERMIATLQQRTSQAASVFRRVNGWCKGLLERNHDEIEFLHRTLYDFLSTPEMQ</sequence>
<dbReference type="Proteomes" id="UP001322138">
    <property type="component" value="Unassembled WGS sequence"/>
</dbReference>
<dbReference type="Pfam" id="PF25053">
    <property type="entry name" value="DUF7791"/>
    <property type="match status" value="1"/>
</dbReference>
<dbReference type="RefSeq" id="XP_062730616.1">
    <property type="nucleotide sequence ID" value="XM_062872773.1"/>
</dbReference>
<name>A0ABR0FCE7_9PEZI</name>
<dbReference type="InterPro" id="IPR056693">
    <property type="entry name" value="DUF7791"/>
</dbReference>
<feature type="domain" description="DUF7791" evidence="1">
    <location>
        <begin position="71"/>
        <end position="118"/>
    </location>
</feature>
<evidence type="ECO:0000313" key="3">
    <source>
        <dbReference type="Proteomes" id="UP001322138"/>
    </source>
</evidence>
<protein>
    <recommendedName>
        <fullName evidence="1">DUF7791 domain-containing protein</fullName>
    </recommendedName>
</protein>
<evidence type="ECO:0000313" key="2">
    <source>
        <dbReference type="EMBL" id="KAK4641640.1"/>
    </source>
</evidence>
<proteinExistence type="predicted"/>
<dbReference type="GeneID" id="87892059"/>
<keyword evidence="3" id="KW-1185">Reference proteome</keyword>
<organism evidence="2 3">
    <name type="scientific">Podospora bellae-mahoneyi</name>
    <dbReference type="NCBI Taxonomy" id="2093777"/>
    <lineage>
        <taxon>Eukaryota</taxon>
        <taxon>Fungi</taxon>
        <taxon>Dikarya</taxon>
        <taxon>Ascomycota</taxon>
        <taxon>Pezizomycotina</taxon>
        <taxon>Sordariomycetes</taxon>
        <taxon>Sordariomycetidae</taxon>
        <taxon>Sordariales</taxon>
        <taxon>Podosporaceae</taxon>
        <taxon>Podospora</taxon>
    </lineage>
</organism>
<dbReference type="EMBL" id="JAFFGZ010000007">
    <property type="protein sequence ID" value="KAK4641640.1"/>
    <property type="molecule type" value="Genomic_DNA"/>
</dbReference>
<comment type="caution">
    <text evidence="2">The sequence shown here is derived from an EMBL/GenBank/DDBJ whole genome shotgun (WGS) entry which is preliminary data.</text>
</comment>